<evidence type="ECO:0000256" key="1">
    <source>
        <dbReference type="SAM" id="MobiDB-lite"/>
    </source>
</evidence>
<sequence>MNDIPGHDELPLADYDHIPSGTLPSRISGLDEGGVGQLLEYERAHGNRLPVVQILEHRLEALKGGAQPSGTSAPDTPEVGQTQTGSKVSPATSGPSINPPSHGVPNNPSQQPR</sequence>
<organism evidence="3 4">
    <name type="scientific">Arthrobacter globiformis</name>
    <dbReference type="NCBI Taxonomy" id="1665"/>
    <lineage>
        <taxon>Bacteria</taxon>
        <taxon>Bacillati</taxon>
        <taxon>Actinomycetota</taxon>
        <taxon>Actinomycetes</taxon>
        <taxon>Micrococcales</taxon>
        <taxon>Micrococcaceae</taxon>
        <taxon>Arthrobacter</taxon>
    </lineage>
</organism>
<evidence type="ECO:0000313" key="4">
    <source>
        <dbReference type="Proteomes" id="UP000249166"/>
    </source>
</evidence>
<dbReference type="Pfam" id="PF26450">
    <property type="entry name" value="DUF8129"/>
    <property type="match status" value="1"/>
</dbReference>
<feature type="domain" description="DUF8129" evidence="2">
    <location>
        <begin position="14"/>
        <end position="63"/>
    </location>
</feature>
<gene>
    <name evidence="3" type="ORF">DBZ45_03110</name>
</gene>
<dbReference type="OrthoDB" id="5187212at2"/>
<dbReference type="AlphaFoldDB" id="A0A328HNX2"/>
<feature type="region of interest" description="Disordered" evidence="1">
    <location>
        <begin position="1"/>
        <end position="31"/>
    </location>
</feature>
<dbReference type="InterPro" id="IPR058442">
    <property type="entry name" value="DUF8129"/>
</dbReference>
<dbReference type="RefSeq" id="WP_111902508.1">
    <property type="nucleotide sequence ID" value="NZ_QLNP01000038.1"/>
</dbReference>
<feature type="compositionally biased region" description="Basic and acidic residues" evidence="1">
    <location>
        <begin position="1"/>
        <end position="17"/>
    </location>
</feature>
<proteinExistence type="predicted"/>
<accession>A0A328HNX2</accession>
<dbReference type="EMBL" id="QLNP01000038">
    <property type="protein sequence ID" value="RAM38723.1"/>
    <property type="molecule type" value="Genomic_DNA"/>
</dbReference>
<dbReference type="Proteomes" id="UP000249166">
    <property type="component" value="Unassembled WGS sequence"/>
</dbReference>
<evidence type="ECO:0000259" key="2">
    <source>
        <dbReference type="Pfam" id="PF26450"/>
    </source>
</evidence>
<feature type="compositionally biased region" description="Polar residues" evidence="1">
    <location>
        <begin position="104"/>
        <end position="113"/>
    </location>
</feature>
<reference evidence="3 4" key="1">
    <citation type="submission" date="2018-04" db="EMBL/GenBank/DDBJ databases">
        <title>Bacteria isolated from cave deposits of Manipur.</title>
        <authorList>
            <person name="Sahoo D."/>
            <person name="Sarangthem I."/>
            <person name="Nandeibam J."/>
        </authorList>
    </citation>
    <scope>NUCLEOTIDE SEQUENCE [LARGE SCALE GENOMIC DNA]</scope>
    <source>
        <strain evidence="4">mrc11</strain>
    </source>
</reference>
<feature type="region of interest" description="Disordered" evidence="1">
    <location>
        <begin position="62"/>
        <end position="113"/>
    </location>
</feature>
<evidence type="ECO:0000313" key="3">
    <source>
        <dbReference type="EMBL" id="RAM38723.1"/>
    </source>
</evidence>
<comment type="caution">
    <text evidence="3">The sequence shown here is derived from an EMBL/GenBank/DDBJ whole genome shotgun (WGS) entry which is preliminary data.</text>
</comment>
<protein>
    <recommendedName>
        <fullName evidence="2">DUF8129 domain-containing protein</fullName>
    </recommendedName>
</protein>
<name>A0A328HNX2_ARTGO</name>
<feature type="compositionally biased region" description="Polar residues" evidence="1">
    <location>
        <begin position="68"/>
        <end position="96"/>
    </location>
</feature>